<reference evidence="4" key="1">
    <citation type="journal article" date="2023" name="Nat. Commun.">
        <title>Diploid and tetraploid genomes of Acorus and the evolution of monocots.</title>
        <authorList>
            <person name="Ma L."/>
            <person name="Liu K.W."/>
            <person name="Li Z."/>
            <person name="Hsiao Y.Y."/>
            <person name="Qi Y."/>
            <person name="Fu T."/>
            <person name="Tang G.D."/>
            <person name="Zhang D."/>
            <person name="Sun W.H."/>
            <person name="Liu D.K."/>
            <person name="Li Y."/>
            <person name="Chen G.Z."/>
            <person name="Liu X.D."/>
            <person name="Liao X.Y."/>
            <person name="Jiang Y.T."/>
            <person name="Yu X."/>
            <person name="Hao Y."/>
            <person name="Huang J."/>
            <person name="Zhao X.W."/>
            <person name="Ke S."/>
            <person name="Chen Y.Y."/>
            <person name="Wu W.L."/>
            <person name="Hsu J.L."/>
            <person name="Lin Y.F."/>
            <person name="Huang M.D."/>
            <person name="Li C.Y."/>
            <person name="Huang L."/>
            <person name="Wang Z.W."/>
            <person name="Zhao X."/>
            <person name="Zhong W.Y."/>
            <person name="Peng D.H."/>
            <person name="Ahmad S."/>
            <person name="Lan S."/>
            <person name="Zhang J.S."/>
            <person name="Tsai W.C."/>
            <person name="Van de Peer Y."/>
            <person name="Liu Z.J."/>
        </authorList>
    </citation>
    <scope>NUCLEOTIDE SEQUENCE</scope>
    <source>
        <strain evidence="4">CP</strain>
    </source>
</reference>
<dbReference type="PANTHER" id="PTHR21250">
    <property type="entry name" value="PRE-RRNA-PROCESSING PROTEIN TSR2 HOMOLOG"/>
    <property type="match status" value="1"/>
</dbReference>
<evidence type="ECO:0000313" key="4">
    <source>
        <dbReference type="EMBL" id="KAK1312609.1"/>
    </source>
</evidence>
<keyword evidence="5" id="KW-1185">Reference proteome</keyword>
<evidence type="ECO:0000256" key="2">
    <source>
        <dbReference type="ARBA" id="ARBA00022552"/>
    </source>
</evidence>
<name>A0AAV9EI42_ACOCL</name>
<dbReference type="Proteomes" id="UP001180020">
    <property type="component" value="Unassembled WGS sequence"/>
</dbReference>
<keyword evidence="2" id="KW-0698">rRNA processing</keyword>
<evidence type="ECO:0000313" key="5">
    <source>
        <dbReference type="Proteomes" id="UP001180020"/>
    </source>
</evidence>
<evidence type="ECO:0000256" key="3">
    <source>
        <dbReference type="SAM" id="MobiDB-lite"/>
    </source>
</evidence>
<dbReference type="InterPro" id="IPR019398">
    <property type="entry name" value="Pre-rRNA_process_TSR2"/>
</dbReference>
<dbReference type="Pfam" id="PF10273">
    <property type="entry name" value="WGG"/>
    <property type="match status" value="1"/>
</dbReference>
<reference evidence="4" key="2">
    <citation type="submission" date="2023-06" db="EMBL/GenBank/DDBJ databases">
        <authorList>
            <person name="Ma L."/>
            <person name="Liu K.-W."/>
            <person name="Li Z."/>
            <person name="Hsiao Y.-Y."/>
            <person name="Qi Y."/>
            <person name="Fu T."/>
            <person name="Tang G."/>
            <person name="Zhang D."/>
            <person name="Sun W.-H."/>
            <person name="Liu D.-K."/>
            <person name="Li Y."/>
            <person name="Chen G.-Z."/>
            <person name="Liu X.-D."/>
            <person name="Liao X.-Y."/>
            <person name="Jiang Y.-T."/>
            <person name="Yu X."/>
            <person name="Hao Y."/>
            <person name="Huang J."/>
            <person name="Zhao X.-W."/>
            <person name="Ke S."/>
            <person name="Chen Y.-Y."/>
            <person name="Wu W.-L."/>
            <person name="Hsu J.-L."/>
            <person name="Lin Y.-F."/>
            <person name="Huang M.-D."/>
            <person name="Li C.-Y."/>
            <person name="Huang L."/>
            <person name="Wang Z.-W."/>
            <person name="Zhao X."/>
            <person name="Zhong W.-Y."/>
            <person name="Peng D.-H."/>
            <person name="Ahmad S."/>
            <person name="Lan S."/>
            <person name="Zhang J.-S."/>
            <person name="Tsai W.-C."/>
            <person name="Van De Peer Y."/>
            <person name="Liu Z.-J."/>
        </authorList>
    </citation>
    <scope>NUCLEOTIDE SEQUENCE</scope>
    <source>
        <strain evidence="4">CP</strain>
        <tissue evidence="4">Leaves</tissue>
    </source>
</reference>
<feature type="compositionally biased region" description="Acidic residues" evidence="3">
    <location>
        <begin position="141"/>
        <end position="163"/>
    </location>
</feature>
<dbReference type="AlphaFoldDB" id="A0AAV9EI42"/>
<evidence type="ECO:0000256" key="1">
    <source>
        <dbReference type="ARBA" id="ARBA00006524"/>
    </source>
</evidence>
<dbReference type="GO" id="GO:0006364">
    <property type="term" value="P:rRNA processing"/>
    <property type="evidence" value="ECO:0007669"/>
    <property type="project" value="UniProtKB-KW"/>
</dbReference>
<protein>
    <recommendedName>
        <fullName evidence="6">Pre-rRNA-processing protein TSR2</fullName>
    </recommendedName>
</protein>
<dbReference type="EMBL" id="JAUJYO010000007">
    <property type="protein sequence ID" value="KAK1312609.1"/>
    <property type="molecule type" value="Genomic_DNA"/>
</dbReference>
<comment type="caution">
    <text evidence="4">The sequence shown here is derived from an EMBL/GenBank/DDBJ whole genome shotgun (WGS) entry which is preliminary data.</text>
</comment>
<proteinExistence type="inferred from homology"/>
<comment type="similarity">
    <text evidence="1">Belongs to the TSR2 family.</text>
</comment>
<feature type="compositionally biased region" description="Basic and acidic residues" evidence="3">
    <location>
        <begin position="166"/>
        <end position="182"/>
    </location>
</feature>
<gene>
    <name evidence="4" type="ORF">QJS10_CPA07g00419</name>
</gene>
<evidence type="ECO:0008006" key="6">
    <source>
        <dbReference type="Google" id="ProtNLM"/>
    </source>
</evidence>
<sequence length="201" mass="22543">MNSGGCHPPEPPPTLSAEARWAFAEGILLVLSRWTALQMAVDAGWAGSDSRQKAYQFASSILSWFIRSKAPLYIDELEETLDLYLLTSFYTEADDGSVEEVAEQLMIMHEDCLQGNYEAIENLRRTNAGKNSVLQSRQVPNDDESDDEILDEEEEEEAMDMAVDEPSPKPDAMDKERPKQSIDEDGWSVVGPRRGRGRKSN</sequence>
<feature type="region of interest" description="Disordered" evidence="3">
    <location>
        <begin position="131"/>
        <end position="201"/>
    </location>
</feature>
<organism evidence="4 5">
    <name type="scientific">Acorus calamus</name>
    <name type="common">Sweet flag</name>
    <dbReference type="NCBI Taxonomy" id="4465"/>
    <lineage>
        <taxon>Eukaryota</taxon>
        <taxon>Viridiplantae</taxon>
        <taxon>Streptophyta</taxon>
        <taxon>Embryophyta</taxon>
        <taxon>Tracheophyta</taxon>
        <taxon>Spermatophyta</taxon>
        <taxon>Magnoliopsida</taxon>
        <taxon>Liliopsida</taxon>
        <taxon>Acoraceae</taxon>
        <taxon>Acorus</taxon>
    </lineage>
</organism>
<accession>A0AAV9EI42</accession>